<organism evidence="2">
    <name type="scientific">Desulfobacca acetoxidans</name>
    <dbReference type="NCBI Taxonomy" id="60893"/>
    <lineage>
        <taxon>Bacteria</taxon>
        <taxon>Pseudomonadati</taxon>
        <taxon>Thermodesulfobacteriota</taxon>
        <taxon>Desulfobaccia</taxon>
        <taxon>Desulfobaccales</taxon>
        <taxon>Desulfobaccaceae</taxon>
        <taxon>Desulfobacca</taxon>
    </lineage>
</organism>
<keyword evidence="1" id="KW-0812">Transmembrane</keyword>
<dbReference type="EMBL" id="DTKJ01000073">
    <property type="protein sequence ID" value="HGZ12638.1"/>
    <property type="molecule type" value="Genomic_DNA"/>
</dbReference>
<dbReference type="AlphaFoldDB" id="A0A7C5ER95"/>
<protein>
    <submittedName>
        <fullName evidence="2">Uncharacterized protein</fullName>
    </submittedName>
</protein>
<keyword evidence="1" id="KW-0472">Membrane</keyword>
<name>A0A7C5ER95_9BACT</name>
<gene>
    <name evidence="2" type="ORF">ENW48_10565</name>
</gene>
<reference evidence="2" key="1">
    <citation type="journal article" date="2020" name="mSystems">
        <title>Genome- and Community-Level Interaction Insights into Carbon Utilization and Element Cycling Functions of Hydrothermarchaeota in Hydrothermal Sediment.</title>
        <authorList>
            <person name="Zhou Z."/>
            <person name="Liu Y."/>
            <person name="Xu W."/>
            <person name="Pan J."/>
            <person name="Luo Z.H."/>
            <person name="Li M."/>
        </authorList>
    </citation>
    <scope>NUCLEOTIDE SEQUENCE [LARGE SCALE GENOMIC DNA]</scope>
    <source>
        <strain evidence="2">SpSt-853</strain>
    </source>
</reference>
<keyword evidence="1" id="KW-1133">Transmembrane helix</keyword>
<evidence type="ECO:0000313" key="2">
    <source>
        <dbReference type="EMBL" id="HGZ12638.1"/>
    </source>
</evidence>
<accession>A0A7C5ER95</accession>
<comment type="caution">
    <text evidence="2">The sequence shown here is derived from an EMBL/GenBank/DDBJ whole genome shotgun (WGS) entry which is preliminary data.</text>
</comment>
<sequence length="210" mass="24207">MAISRYQTLRASEKRGIILFSLLLLIYLSFLTFFSVLRKVEFAPFEQVRDNFLQFNPFDQKLRPAPQTGLSGKGVVVRLNTLCNSLITKSPEFHTLHLSRNILGERCASDPSEVRFVVYIMYDKNQVAEDKPSKRIVYQLQKKVAVVDWKTKELVAQRTFVKNYPFIINDKARQLEADRKLCLLSEEPGDLEVKHWFASLPAKETALALP</sequence>
<feature type="transmembrane region" description="Helical" evidence="1">
    <location>
        <begin position="16"/>
        <end position="37"/>
    </location>
</feature>
<evidence type="ECO:0000256" key="1">
    <source>
        <dbReference type="SAM" id="Phobius"/>
    </source>
</evidence>
<proteinExistence type="predicted"/>